<name>A0A1B0ZNB1_9RHOB</name>
<protein>
    <submittedName>
        <fullName evidence="1">Uncharacterized protein</fullName>
    </submittedName>
</protein>
<reference evidence="1 2" key="1">
    <citation type="submission" date="2016-04" db="EMBL/GenBank/DDBJ databases">
        <authorList>
            <person name="Evans L.H."/>
            <person name="Alamgir A."/>
            <person name="Owens N."/>
            <person name="Weber N.D."/>
            <person name="Virtaneva K."/>
            <person name="Barbian K."/>
            <person name="Babar A."/>
            <person name="Rosenke K."/>
        </authorList>
    </citation>
    <scope>NUCLEOTIDE SEQUENCE [LARGE SCALE GENOMIC DNA]</scope>
    <source>
        <strain evidence="1 2">JL2886</strain>
    </source>
</reference>
<organism evidence="1 2">
    <name type="scientific">Phaeobacter gallaeciensis</name>
    <dbReference type="NCBI Taxonomy" id="60890"/>
    <lineage>
        <taxon>Bacteria</taxon>
        <taxon>Pseudomonadati</taxon>
        <taxon>Pseudomonadota</taxon>
        <taxon>Alphaproteobacteria</taxon>
        <taxon>Rhodobacterales</taxon>
        <taxon>Roseobacteraceae</taxon>
        <taxon>Phaeobacter</taxon>
    </lineage>
</organism>
<dbReference type="Proteomes" id="UP000092565">
    <property type="component" value="Chromosome"/>
</dbReference>
<evidence type="ECO:0000313" key="1">
    <source>
        <dbReference type="EMBL" id="ANP35635.1"/>
    </source>
</evidence>
<accession>A0A1B0ZNB1</accession>
<evidence type="ECO:0000313" key="2">
    <source>
        <dbReference type="Proteomes" id="UP000092565"/>
    </source>
</evidence>
<keyword evidence="2" id="KW-1185">Reference proteome</keyword>
<proteinExistence type="predicted"/>
<dbReference type="AlphaFoldDB" id="A0A1B0ZNB1"/>
<sequence length="74" mass="7901">MRLGTECGPVLWVQPITLAHARSLSRAICLLTWHSAAGLSTGPVALFPAALTPAIMPLNQKQPRAARNRCPTIS</sequence>
<dbReference type="EMBL" id="CP015124">
    <property type="protein sequence ID" value="ANP35635.1"/>
    <property type="molecule type" value="Genomic_DNA"/>
</dbReference>
<gene>
    <name evidence="1" type="ORF">JL2886_00709</name>
</gene>